<dbReference type="EMBL" id="AILW01000011">
    <property type="protein sequence ID" value="EJF82816.1"/>
    <property type="molecule type" value="Genomic_DNA"/>
</dbReference>
<organism evidence="1 2">
    <name type="scientific">Bartonella elizabethae Re6043vi</name>
    <dbReference type="NCBI Taxonomy" id="1094554"/>
    <lineage>
        <taxon>Bacteria</taxon>
        <taxon>Pseudomonadati</taxon>
        <taxon>Pseudomonadota</taxon>
        <taxon>Alphaproteobacteria</taxon>
        <taxon>Hyphomicrobiales</taxon>
        <taxon>Bartonellaceae</taxon>
        <taxon>Bartonella</taxon>
    </lineage>
</organism>
<protein>
    <submittedName>
        <fullName evidence="1">Uncharacterized protein</fullName>
    </submittedName>
</protein>
<dbReference type="RefSeq" id="WP_005774571.1">
    <property type="nucleotide sequence ID" value="NZ_JH725141.1"/>
</dbReference>
<name>A0ABN0GJA1_BAREL</name>
<sequence>MCRFYVKAIGFMHYDFFLQWGCFGGWFWSFVVQDISLEAQWYKAASLILIYEVFMCQ</sequence>
<accession>A0ABN0GJA1</accession>
<proteinExistence type="predicted"/>
<evidence type="ECO:0000313" key="2">
    <source>
        <dbReference type="Proteomes" id="UP000008942"/>
    </source>
</evidence>
<gene>
    <name evidence="1" type="ORF">MCU_01317</name>
</gene>
<comment type="caution">
    <text evidence="1">The sequence shown here is derived from an EMBL/GenBank/DDBJ whole genome shotgun (WGS) entry which is preliminary data.</text>
</comment>
<reference evidence="1 2" key="1">
    <citation type="submission" date="2012-03" db="EMBL/GenBank/DDBJ databases">
        <title>The Genome Sequence of Bartonella elizabethae Re6043vi.</title>
        <authorList>
            <consortium name="The Broad Institute Genome Sequencing Platform"/>
            <consortium name="The Broad Institute Genome Sequencing Center for Infectious Disease"/>
            <person name="Feldgarden M."/>
            <person name="Kirby J."/>
            <person name="Kosoy M."/>
            <person name="Birtles R."/>
            <person name="Probert W.S."/>
            <person name="Chiaraviglio L."/>
            <person name="Young S.K."/>
            <person name="Zeng Q."/>
            <person name="Gargeya S."/>
            <person name="Fitzgerald M."/>
            <person name="Haas B."/>
            <person name="Abouelleil A."/>
            <person name="Alvarado L."/>
            <person name="Arachchi H.M."/>
            <person name="Berlin A."/>
            <person name="Chapman S.B."/>
            <person name="Gearin G."/>
            <person name="Goldberg J."/>
            <person name="Griggs A."/>
            <person name="Gujja S."/>
            <person name="Hansen M."/>
            <person name="Heiman D."/>
            <person name="Howarth C."/>
            <person name="Larimer J."/>
            <person name="Lui A."/>
            <person name="MacDonald P.J.P."/>
            <person name="McCowen C."/>
            <person name="Montmayeur A."/>
            <person name="Murphy C."/>
            <person name="Neiman D."/>
            <person name="Pearson M."/>
            <person name="Priest M."/>
            <person name="Roberts A."/>
            <person name="Saif S."/>
            <person name="Shea T."/>
            <person name="Sisk P."/>
            <person name="Stolte C."/>
            <person name="Sykes S."/>
            <person name="Wortman J."/>
            <person name="Nusbaum C."/>
            <person name="Birren B."/>
        </authorList>
    </citation>
    <scope>NUCLEOTIDE SEQUENCE [LARGE SCALE GENOMIC DNA]</scope>
    <source>
        <strain evidence="1 2">Re6043vi</strain>
    </source>
</reference>
<evidence type="ECO:0000313" key="1">
    <source>
        <dbReference type="EMBL" id="EJF82816.1"/>
    </source>
</evidence>
<keyword evidence="2" id="KW-1185">Reference proteome</keyword>
<dbReference type="Proteomes" id="UP000008942">
    <property type="component" value="Unassembled WGS sequence"/>
</dbReference>